<dbReference type="GO" id="GO:0008097">
    <property type="term" value="F:5S rRNA binding"/>
    <property type="evidence" value="ECO:0007669"/>
    <property type="project" value="TreeGrafter"/>
</dbReference>
<proteinExistence type="inferred from homology"/>
<dbReference type="GeneID" id="27216195"/>
<dbReference type="PANTHER" id="PTHR12899:SF3">
    <property type="entry name" value="LARGE RIBOSOMAL SUBUNIT PROTEIN UL18M"/>
    <property type="match status" value="1"/>
</dbReference>
<evidence type="ECO:0000256" key="2">
    <source>
        <dbReference type="ARBA" id="ARBA00007116"/>
    </source>
</evidence>
<comment type="function">
    <text evidence="1">Binds 5S rRNA, forms part of the central protuberance of the 50S subunit.</text>
</comment>
<dbReference type="SUPFAM" id="SSF53137">
    <property type="entry name" value="Translational machinery components"/>
    <property type="match status" value="1"/>
</dbReference>
<dbReference type="InterPro" id="IPR005484">
    <property type="entry name" value="Ribosomal_uL18_bac/plant/anim"/>
</dbReference>
<evidence type="ECO:0000256" key="6">
    <source>
        <dbReference type="ARBA" id="ARBA00022980"/>
    </source>
</evidence>
<keyword evidence="4" id="KW-0699">rRNA-binding</keyword>
<evidence type="ECO:0000313" key="10">
    <source>
        <dbReference type="EMBL" id="AMK96650.1"/>
    </source>
</evidence>
<geneLocation type="plastid" evidence="10"/>
<evidence type="ECO:0000256" key="1">
    <source>
        <dbReference type="ARBA" id="ARBA00003898"/>
    </source>
</evidence>
<keyword evidence="7" id="KW-0687">Ribonucleoprotein</keyword>
<name>A0A141SED2_GELVA</name>
<dbReference type="GO" id="GO:1990904">
    <property type="term" value="C:ribonucleoprotein complex"/>
    <property type="evidence" value="ECO:0007669"/>
    <property type="project" value="UniProtKB-KW"/>
</dbReference>
<dbReference type="GO" id="GO:0003735">
    <property type="term" value="F:structural constituent of ribosome"/>
    <property type="evidence" value="ECO:0007669"/>
    <property type="project" value="InterPro"/>
</dbReference>
<dbReference type="FunFam" id="3.30.420.100:FF:000001">
    <property type="entry name" value="50S ribosomal protein L18"/>
    <property type="match status" value="1"/>
</dbReference>
<dbReference type="NCBIfam" id="TIGR00060">
    <property type="entry name" value="L18_bact"/>
    <property type="match status" value="1"/>
</dbReference>
<comment type="similarity">
    <text evidence="2">Belongs to the universal ribosomal protein uL18 family.</text>
</comment>
<keyword evidence="10" id="KW-0934">Plastid</keyword>
<evidence type="ECO:0000256" key="4">
    <source>
        <dbReference type="ARBA" id="ARBA00022730"/>
    </source>
</evidence>
<dbReference type="GO" id="GO:0005840">
    <property type="term" value="C:ribosome"/>
    <property type="evidence" value="ECO:0007669"/>
    <property type="project" value="UniProtKB-KW"/>
</dbReference>
<dbReference type="EMBL" id="KT266787">
    <property type="protein sequence ID" value="AMK96650.1"/>
    <property type="molecule type" value="Genomic_DNA"/>
</dbReference>
<dbReference type="CDD" id="cd00432">
    <property type="entry name" value="Ribosomal_L18_L5e"/>
    <property type="match status" value="1"/>
</dbReference>
<accession>A0A141SED2</accession>
<protein>
    <recommendedName>
        <fullName evidence="8">Large ribosomal subunit protein uL18c</fullName>
    </recommendedName>
    <alternativeName>
        <fullName evidence="9">50S ribosomal protein L18, chloroplastic</fullName>
    </alternativeName>
</protein>
<dbReference type="RefSeq" id="YP_009244408.1">
    <property type="nucleotide sequence ID" value="NC_029859.1"/>
</dbReference>
<dbReference type="InterPro" id="IPR004389">
    <property type="entry name" value="Ribosomal_uL18_bac-type"/>
</dbReference>
<keyword evidence="6 10" id="KW-0689">Ribosomal protein</keyword>
<evidence type="ECO:0000256" key="5">
    <source>
        <dbReference type="ARBA" id="ARBA00022884"/>
    </source>
</evidence>
<dbReference type="PANTHER" id="PTHR12899">
    <property type="entry name" value="39S RIBOSOMAL PROTEIN L18, MITOCHONDRIAL"/>
    <property type="match status" value="1"/>
</dbReference>
<dbReference type="GO" id="GO:0006412">
    <property type="term" value="P:translation"/>
    <property type="evidence" value="ECO:0007669"/>
    <property type="project" value="InterPro"/>
</dbReference>
<evidence type="ECO:0000256" key="9">
    <source>
        <dbReference type="ARBA" id="ARBA00035346"/>
    </source>
</evidence>
<keyword evidence="5" id="KW-0694">RNA-binding</keyword>
<comment type="subunit">
    <text evidence="3">Part of the 50S ribosomal subunit; contacts the 5S rRNA.</text>
</comment>
<dbReference type="InterPro" id="IPR057268">
    <property type="entry name" value="Ribosomal_L18"/>
</dbReference>
<organism evidence="10">
    <name type="scientific">Gelidium vagum</name>
    <name type="common">Red alga</name>
    <dbReference type="NCBI Taxonomy" id="35171"/>
    <lineage>
        <taxon>Eukaryota</taxon>
        <taxon>Rhodophyta</taxon>
        <taxon>Florideophyceae</taxon>
        <taxon>Rhodymeniophycidae</taxon>
        <taxon>Gelidiales</taxon>
        <taxon>Gelidiaceae</taxon>
        <taxon>Gelidium</taxon>
    </lineage>
</organism>
<reference evidence="10" key="1">
    <citation type="submission" date="2015-07" db="EMBL/GenBank/DDBJ databases">
        <title>Reconstructing the complex evolutionary history of mobile plasmids in red algal genomes.</title>
        <authorList>
            <person name="Lee J."/>
            <person name="Kim K.M."/>
            <person name="Yang E.C."/>
            <person name="Miller K.A."/>
            <person name="Boo S.M."/>
            <person name="Bhattacharya D."/>
            <person name="Yoon H.S."/>
        </authorList>
    </citation>
    <scope>NUCLEOTIDE SEQUENCE</scope>
</reference>
<evidence type="ECO:0000256" key="7">
    <source>
        <dbReference type="ARBA" id="ARBA00023274"/>
    </source>
</evidence>
<dbReference type="Gene3D" id="3.30.420.100">
    <property type="match status" value="1"/>
</dbReference>
<evidence type="ECO:0000256" key="8">
    <source>
        <dbReference type="ARBA" id="ARBA00035303"/>
    </source>
</evidence>
<dbReference type="HAMAP" id="MF_01337_B">
    <property type="entry name" value="Ribosomal_uL18_B"/>
    <property type="match status" value="1"/>
</dbReference>
<sequence length="105" mass="11786">MKKKIKGTPKRPRLYVFKSNKHIYAQVIDDINCKILLSSSSICKELKNQIKSGANCKTANIIGQSIAIKSKKQGINQIIFDRGKKLYHGRIKALADAARKEGLIF</sequence>
<dbReference type="Pfam" id="PF00861">
    <property type="entry name" value="Ribosomal_L18p"/>
    <property type="match status" value="1"/>
</dbReference>
<gene>
    <name evidence="10" type="primary">rpl18</name>
    <name evidence="10" type="ORF">Gvag_219</name>
</gene>
<dbReference type="AlphaFoldDB" id="A0A141SED2"/>
<dbReference type="GO" id="GO:0005737">
    <property type="term" value="C:cytoplasm"/>
    <property type="evidence" value="ECO:0007669"/>
    <property type="project" value="UniProtKB-ARBA"/>
</dbReference>
<evidence type="ECO:0000256" key="3">
    <source>
        <dbReference type="ARBA" id="ARBA00011505"/>
    </source>
</evidence>